<dbReference type="SMART" id="SM00895">
    <property type="entry name" value="FCD"/>
    <property type="match status" value="1"/>
</dbReference>
<dbReference type="SUPFAM" id="SSF46785">
    <property type="entry name" value="Winged helix' DNA-binding domain"/>
    <property type="match status" value="1"/>
</dbReference>
<dbReference type="PANTHER" id="PTHR43537">
    <property type="entry name" value="TRANSCRIPTIONAL REGULATOR, GNTR FAMILY"/>
    <property type="match status" value="1"/>
</dbReference>
<dbReference type="RefSeq" id="WP_024926275.1">
    <property type="nucleotide sequence ID" value="NZ_MDEO01000033.1"/>
</dbReference>
<proteinExistence type="predicted"/>
<dbReference type="InterPro" id="IPR036388">
    <property type="entry name" value="WH-like_DNA-bd_sf"/>
</dbReference>
<organism evidence="5 6">
    <name type="scientific">Mesorhizobium hungaricum</name>
    <dbReference type="NCBI Taxonomy" id="1566387"/>
    <lineage>
        <taxon>Bacteria</taxon>
        <taxon>Pseudomonadati</taxon>
        <taxon>Pseudomonadota</taxon>
        <taxon>Alphaproteobacteria</taxon>
        <taxon>Hyphomicrobiales</taxon>
        <taxon>Phyllobacteriaceae</taxon>
        <taxon>Mesorhizobium</taxon>
    </lineage>
</organism>
<evidence type="ECO:0000259" key="4">
    <source>
        <dbReference type="PROSITE" id="PS50949"/>
    </source>
</evidence>
<dbReference type="PROSITE" id="PS50949">
    <property type="entry name" value="HTH_GNTR"/>
    <property type="match status" value="1"/>
</dbReference>
<dbReference type="Gene3D" id="1.20.120.530">
    <property type="entry name" value="GntR ligand-binding domain-like"/>
    <property type="match status" value="1"/>
</dbReference>
<reference evidence="5 6" key="1">
    <citation type="submission" date="2016-08" db="EMBL/GenBank/DDBJ databases">
        <title>Whole genome sequence of Mesorhizobium sp. strain UASWS1009 isolated from industrial sewage.</title>
        <authorList>
            <person name="Crovadore J."/>
            <person name="Calmin G."/>
            <person name="Chablais R."/>
            <person name="Cochard B."/>
            <person name="Lefort F."/>
        </authorList>
    </citation>
    <scope>NUCLEOTIDE SEQUENCE [LARGE SCALE GENOMIC DNA]</scope>
    <source>
        <strain evidence="5 6">UASWS1009</strain>
    </source>
</reference>
<evidence type="ECO:0000256" key="3">
    <source>
        <dbReference type="ARBA" id="ARBA00023163"/>
    </source>
</evidence>
<dbReference type="InterPro" id="IPR036390">
    <property type="entry name" value="WH_DNA-bd_sf"/>
</dbReference>
<dbReference type="GO" id="GO:0003700">
    <property type="term" value="F:DNA-binding transcription factor activity"/>
    <property type="evidence" value="ECO:0007669"/>
    <property type="project" value="InterPro"/>
</dbReference>
<dbReference type="InterPro" id="IPR008920">
    <property type="entry name" value="TF_FadR/GntR_C"/>
</dbReference>
<comment type="caution">
    <text evidence="5">The sequence shown here is derived from an EMBL/GenBank/DDBJ whole genome shotgun (WGS) entry which is preliminary data.</text>
</comment>
<dbReference type="PANTHER" id="PTHR43537:SF45">
    <property type="entry name" value="GNTR FAMILY REGULATORY PROTEIN"/>
    <property type="match status" value="1"/>
</dbReference>
<accession>A0A1C2DNN7</accession>
<dbReference type="Gene3D" id="1.10.10.10">
    <property type="entry name" value="Winged helix-like DNA-binding domain superfamily/Winged helix DNA-binding domain"/>
    <property type="match status" value="1"/>
</dbReference>
<dbReference type="CDD" id="cd07377">
    <property type="entry name" value="WHTH_GntR"/>
    <property type="match status" value="1"/>
</dbReference>
<protein>
    <submittedName>
        <fullName evidence="5">GntR family transcriptional regulator</fullName>
    </submittedName>
</protein>
<dbReference type="SUPFAM" id="SSF48008">
    <property type="entry name" value="GntR ligand-binding domain-like"/>
    <property type="match status" value="1"/>
</dbReference>
<dbReference type="InterPro" id="IPR000524">
    <property type="entry name" value="Tscrpt_reg_HTH_GntR"/>
</dbReference>
<dbReference type="EMBL" id="MDEO01000033">
    <property type="protein sequence ID" value="OCX16256.1"/>
    <property type="molecule type" value="Genomic_DNA"/>
</dbReference>
<sequence>MSQMQQVERQLREMILGLDIGPGEKLTERWIESRFGASRTPVRAALLRLETEGLVQRDGRGWTVSPINLAEIEQIAVYRQAVEVAAARLVAKLEDKSGLDAIEAMLDSCGDDTPREEWHRVGTDFHVELARMSGNEFLFRGVRDAMTRLSRARWLEIRDEAASARAWAEHRAILSAIRAGEADEAARLLVLHIGGSRDRLVGSLQTERRGLRAMGFAVVAA</sequence>
<evidence type="ECO:0000256" key="1">
    <source>
        <dbReference type="ARBA" id="ARBA00023015"/>
    </source>
</evidence>
<feature type="domain" description="HTH gntR-type" evidence="4">
    <location>
        <begin position="1"/>
        <end position="67"/>
    </location>
</feature>
<keyword evidence="3" id="KW-0804">Transcription</keyword>
<dbReference type="Pfam" id="PF00392">
    <property type="entry name" value="GntR"/>
    <property type="match status" value="1"/>
</dbReference>
<name>A0A1C2DNN7_9HYPH</name>
<dbReference type="AlphaFoldDB" id="A0A1C2DNN7"/>
<keyword evidence="6" id="KW-1185">Reference proteome</keyword>
<keyword evidence="2" id="KW-0238">DNA-binding</keyword>
<dbReference type="Pfam" id="PF07729">
    <property type="entry name" value="FCD"/>
    <property type="match status" value="1"/>
</dbReference>
<dbReference type="OrthoDB" id="9806293at2"/>
<evidence type="ECO:0000313" key="5">
    <source>
        <dbReference type="EMBL" id="OCX16256.1"/>
    </source>
</evidence>
<evidence type="ECO:0000256" key="2">
    <source>
        <dbReference type="ARBA" id="ARBA00023125"/>
    </source>
</evidence>
<evidence type="ECO:0000313" key="6">
    <source>
        <dbReference type="Proteomes" id="UP000094412"/>
    </source>
</evidence>
<dbReference type="STRING" id="1566387.QV13_15535"/>
<gene>
    <name evidence="5" type="ORF">QV13_15535</name>
</gene>
<dbReference type="Proteomes" id="UP000094412">
    <property type="component" value="Unassembled WGS sequence"/>
</dbReference>
<keyword evidence="1" id="KW-0805">Transcription regulation</keyword>
<dbReference type="GO" id="GO:0003677">
    <property type="term" value="F:DNA binding"/>
    <property type="evidence" value="ECO:0007669"/>
    <property type="project" value="UniProtKB-KW"/>
</dbReference>
<dbReference type="InterPro" id="IPR011711">
    <property type="entry name" value="GntR_C"/>
</dbReference>
<dbReference type="SMART" id="SM00345">
    <property type="entry name" value="HTH_GNTR"/>
    <property type="match status" value="1"/>
</dbReference>